<evidence type="ECO:0000256" key="3">
    <source>
        <dbReference type="PROSITE-ProRule" id="PRU00023"/>
    </source>
</evidence>
<evidence type="ECO:0000256" key="2">
    <source>
        <dbReference type="ARBA" id="ARBA00023043"/>
    </source>
</evidence>
<dbReference type="AlphaFoldDB" id="A0A8B6GGQ8"/>
<dbReference type="EMBL" id="UYJE01008410">
    <property type="protein sequence ID" value="VDI63692.1"/>
    <property type="molecule type" value="Genomic_DNA"/>
</dbReference>
<reference evidence="4" key="1">
    <citation type="submission" date="2018-11" db="EMBL/GenBank/DDBJ databases">
        <authorList>
            <person name="Alioto T."/>
            <person name="Alioto T."/>
        </authorList>
    </citation>
    <scope>NUCLEOTIDE SEQUENCE</scope>
</reference>
<name>A0A8B6GGQ8_MYTGA</name>
<dbReference type="PANTHER" id="PTHR24126">
    <property type="entry name" value="ANKYRIN REPEAT, PH AND SEC7 DOMAIN CONTAINING PROTEIN SECG-RELATED"/>
    <property type="match status" value="1"/>
</dbReference>
<dbReference type="InterPro" id="IPR002110">
    <property type="entry name" value="Ankyrin_rpt"/>
</dbReference>
<dbReference type="PROSITE" id="PS50297">
    <property type="entry name" value="ANK_REP_REGION"/>
    <property type="match status" value="3"/>
</dbReference>
<dbReference type="Gene3D" id="1.25.40.20">
    <property type="entry name" value="Ankyrin repeat-containing domain"/>
    <property type="match status" value="3"/>
</dbReference>
<evidence type="ECO:0008006" key="6">
    <source>
        <dbReference type="Google" id="ProtNLM"/>
    </source>
</evidence>
<dbReference type="SUPFAM" id="SSF48403">
    <property type="entry name" value="Ankyrin repeat"/>
    <property type="match status" value="2"/>
</dbReference>
<feature type="repeat" description="ANK" evidence="3">
    <location>
        <begin position="226"/>
        <end position="258"/>
    </location>
</feature>
<evidence type="ECO:0000313" key="5">
    <source>
        <dbReference type="Proteomes" id="UP000596742"/>
    </source>
</evidence>
<feature type="repeat" description="ANK" evidence="3">
    <location>
        <begin position="342"/>
        <end position="374"/>
    </location>
</feature>
<evidence type="ECO:0000313" key="4">
    <source>
        <dbReference type="EMBL" id="VDI63692.1"/>
    </source>
</evidence>
<accession>A0A8B6GGQ8</accession>
<dbReference type="OrthoDB" id="5955452at2759"/>
<organism evidence="4 5">
    <name type="scientific">Mytilus galloprovincialis</name>
    <name type="common">Mediterranean mussel</name>
    <dbReference type="NCBI Taxonomy" id="29158"/>
    <lineage>
        <taxon>Eukaryota</taxon>
        <taxon>Metazoa</taxon>
        <taxon>Spiralia</taxon>
        <taxon>Lophotrochozoa</taxon>
        <taxon>Mollusca</taxon>
        <taxon>Bivalvia</taxon>
        <taxon>Autobranchia</taxon>
        <taxon>Pteriomorphia</taxon>
        <taxon>Mytilida</taxon>
        <taxon>Mytiloidea</taxon>
        <taxon>Mytilidae</taxon>
        <taxon>Mytilinae</taxon>
        <taxon>Mytilus</taxon>
    </lineage>
</organism>
<keyword evidence="1" id="KW-0677">Repeat</keyword>
<dbReference type="PROSITE" id="PS50088">
    <property type="entry name" value="ANK_REPEAT"/>
    <property type="match status" value="3"/>
</dbReference>
<dbReference type="SMART" id="SM00248">
    <property type="entry name" value="ANK"/>
    <property type="match status" value="13"/>
</dbReference>
<proteinExistence type="predicted"/>
<feature type="repeat" description="ANK" evidence="3">
    <location>
        <begin position="570"/>
        <end position="602"/>
    </location>
</feature>
<evidence type="ECO:0000256" key="1">
    <source>
        <dbReference type="ARBA" id="ARBA00022737"/>
    </source>
</evidence>
<keyword evidence="5" id="KW-1185">Reference proteome</keyword>
<keyword evidence="2 3" id="KW-0040">ANK repeat</keyword>
<dbReference type="Pfam" id="PF12796">
    <property type="entry name" value="Ank_2"/>
    <property type="match status" value="4"/>
</dbReference>
<dbReference type="InterPro" id="IPR036770">
    <property type="entry name" value="Ankyrin_rpt-contain_sf"/>
</dbReference>
<dbReference type="Proteomes" id="UP000596742">
    <property type="component" value="Unassembled WGS sequence"/>
</dbReference>
<sequence length="626" mass="71120">MLSNPQDHFVLNAQLSKLSENDAIAVINDLVKYKRKVIQNKTSEQFNSRQSSARSTNESKDEAIWYNSNTYVYNEMTPLLEAFKNKDKPEILKLLIEGYLYINESNDNRITPIMKACEFGETYIDIINILVKETFDINTADKNGQTALFVACNQRNPSNKIVQILLTENRSDNIIDIQIGNNYGRTPLMTICSHKSNDNIDNIIDIIDLLMNYSHDPKLIDQKDKSEKTSLMYACKYGYIKIVKHLLHKNADINTRDIQGCTLLFVICNKPNPCYELVEYLFKEYRSHIIPDITIGNNSGVTPLMTLCSCRSYDYVDNVKKIINLLIKHSHAADCINQKDKSGKTCLMHACEHGHREIVDHLLQKNAEINAVDKNGHTALFSLCKTRNLRFDVVESLFKAKRLGNIPDIRIGNSYGRSPLMTLCTRGINDNVNMVIKIIELLIKQSPDLEFINQVDNSGQTSLMYACEYGHYKVVETLMQNKNLTINTRDKNGCTALFLTCSKRNPSYKIVKALFKEKDHSSDVTIGNNSGITPLMLLCSRGNEEQVSETIDILIQSSIDNVLVNQKDHKGKTALIHACEHKHIQIIKQLLDNGASITSECKEIAEIINDQDIITLIQMHMENICD</sequence>
<gene>
    <name evidence="4" type="ORF">MGAL_10B088150</name>
</gene>
<comment type="caution">
    <text evidence="4">The sequence shown here is derived from an EMBL/GenBank/DDBJ whole genome shotgun (WGS) entry which is preliminary data.</text>
</comment>
<protein>
    <recommendedName>
        <fullName evidence="6">Ankyrin repeat protein</fullName>
    </recommendedName>
</protein>